<dbReference type="PANTHER" id="PTHR33606:SF3">
    <property type="entry name" value="PROTEIN YCII"/>
    <property type="match status" value="1"/>
</dbReference>
<dbReference type="InterPro" id="IPR051807">
    <property type="entry name" value="Sec-metab_biosynth-assoc"/>
</dbReference>
<evidence type="ECO:0000259" key="1">
    <source>
        <dbReference type="Pfam" id="PF03795"/>
    </source>
</evidence>
<proteinExistence type="predicted"/>
<sequence>MHFVIHALDRPDAGDLRASTRDRHLDYLAGFDVVFGGPLLDDEGEMCGSLIVVDMPDRTAVAELAAGDPYSKAGLFGQVTIRGLRPVLGFTT</sequence>
<reference evidence="2" key="1">
    <citation type="submission" date="2018-05" db="EMBL/GenBank/DDBJ databases">
        <authorList>
            <person name="Lanie J.A."/>
            <person name="Ng W.-L."/>
            <person name="Kazmierczak K.M."/>
            <person name="Andrzejewski T.M."/>
            <person name="Davidsen T.M."/>
            <person name="Wayne K.J."/>
            <person name="Tettelin H."/>
            <person name="Glass J.I."/>
            <person name="Rusch D."/>
            <person name="Podicherti R."/>
            <person name="Tsui H.-C.T."/>
            <person name="Winkler M.E."/>
        </authorList>
    </citation>
    <scope>NUCLEOTIDE SEQUENCE</scope>
</reference>
<dbReference type="AlphaFoldDB" id="A0A382RDW8"/>
<organism evidence="2">
    <name type="scientific">marine metagenome</name>
    <dbReference type="NCBI Taxonomy" id="408172"/>
    <lineage>
        <taxon>unclassified sequences</taxon>
        <taxon>metagenomes</taxon>
        <taxon>ecological metagenomes</taxon>
    </lineage>
</organism>
<evidence type="ECO:0000313" key="2">
    <source>
        <dbReference type="EMBL" id="SVC95846.1"/>
    </source>
</evidence>
<dbReference type="InterPro" id="IPR005545">
    <property type="entry name" value="YCII"/>
</dbReference>
<accession>A0A382RDW8</accession>
<dbReference type="Pfam" id="PF03795">
    <property type="entry name" value="YCII"/>
    <property type="match status" value="1"/>
</dbReference>
<dbReference type="Gene3D" id="3.30.70.1060">
    <property type="entry name" value="Dimeric alpha+beta barrel"/>
    <property type="match status" value="1"/>
</dbReference>
<dbReference type="InterPro" id="IPR011008">
    <property type="entry name" value="Dimeric_a/b-barrel"/>
</dbReference>
<dbReference type="EMBL" id="UINC01120997">
    <property type="protein sequence ID" value="SVC95846.1"/>
    <property type="molecule type" value="Genomic_DNA"/>
</dbReference>
<name>A0A382RDW8_9ZZZZ</name>
<dbReference type="SUPFAM" id="SSF54909">
    <property type="entry name" value="Dimeric alpha+beta barrel"/>
    <property type="match status" value="1"/>
</dbReference>
<feature type="domain" description="YCII-related" evidence="1">
    <location>
        <begin position="1"/>
        <end position="82"/>
    </location>
</feature>
<protein>
    <recommendedName>
        <fullName evidence="1">YCII-related domain-containing protein</fullName>
    </recommendedName>
</protein>
<dbReference type="PANTHER" id="PTHR33606">
    <property type="entry name" value="PROTEIN YCII"/>
    <property type="match status" value="1"/>
</dbReference>
<gene>
    <name evidence="2" type="ORF">METZ01_LOCUS348700</name>
</gene>